<organism evidence="1 2">
    <name type="scientific">Diversispora epigaea</name>
    <dbReference type="NCBI Taxonomy" id="1348612"/>
    <lineage>
        <taxon>Eukaryota</taxon>
        <taxon>Fungi</taxon>
        <taxon>Fungi incertae sedis</taxon>
        <taxon>Mucoromycota</taxon>
        <taxon>Glomeromycotina</taxon>
        <taxon>Glomeromycetes</taxon>
        <taxon>Diversisporales</taxon>
        <taxon>Diversisporaceae</taxon>
        <taxon>Diversispora</taxon>
    </lineage>
</organism>
<dbReference type="EMBL" id="PQFF01000415">
    <property type="protein sequence ID" value="RHZ51572.1"/>
    <property type="molecule type" value="Genomic_DNA"/>
</dbReference>
<comment type="caution">
    <text evidence="1">The sequence shown here is derived from an EMBL/GenBank/DDBJ whole genome shotgun (WGS) entry which is preliminary data.</text>
</comment>
<reference evidence="1 2" key="1">
    <citation type="submission" date="2018-08" db="EMBL/GenBank/DDBJ databases">
        <title>Genome and evolution of the arbuscular mycorrhizal fungus Diversispora epigaea (formerly Glomus versiforme) and its bacterial endosymbionts.</title>
        <authorList>
            <person name="Sun X."/>
            <person name="Fei Z."/>
            <person name="Harrison M."/>
        </authorList>
    </citation>
    <scope>NUCLEOTIDE SEQUENCE [LARGE SCALE GENOMIC DNA]</scope>
    <source>
        <strain evidence="1 2">IT104</strain>
    </source>
</reference>
<dbReference type="AlphaFoldDB" id="A0A397GKN9"/>
<keyword evidence="2" id="KW-1185">Reference proteome</keyword>
<dbReference type="OrthoDB" id="2445623at2759"/>
<name>A0A397GKN9_9GLOM</name>
<proteinExistence type="predicted"/>
<evidence type="ECO:0000313" key="2">
    <source>
        <dbReference type="Proteomes" id="UP000266861"/>
    </source>
</evidence>
<gene>
    <name evidence="1" type="ORF">Glove_476g77</name>
</gene>
<sequence length="107" mass="12552">MKSQTTLIKRNYESTLKICCYGSLAIEDWTLAKMTEYYREKTGLQDTKKIKDHIKKDLWKVINSEADFDATRKEKAKEVLDNWKLNLNSDEVQAGIIFSGDELFVRR</sequence>
<dbReference type="Proteomes" id="UP000266861">
    <property type="component" value="Unassembled WGS sequence"/>
</dbReference>
<protein>
    <submittedName>
        <fullName evidence="1">Uncharacterized protein</fullName>
    </submittedName>
</protein>
<accession>A0A397GKN9</accession>
<evidence type="ECO:0000313" key="1">
    <source>
        <dbReference type="EMBL" id="RHZ51572.1"/>
    </source>
</evidence>